<gene>
    <name evidence="2" type="ORF">EYF80_032234</name>
</gene>
<name>A0A4Z2GW93_9TELE</name>
<feature type="compositionally biased region" description="Basic residues" evidence="1">
    <location>
        <begin position="147"/>
        <end position="161"/>
    </location>
</feature>
<dbReference type="AlphaFoldDB" id="A0A4Z2GW93"/>
<feature type="compositionally biased region" description="Polar residues" evidence="1">
    <location>
        <begin position="99"/>
        <end position="108"/>
    </location>
</feature>
<keyword evidence="3" id="KW-1185">Reference proteome</keyword>
<organism evidence="2 3">
    <name type="scientific">Liparis tanakae</name>
    <name type="common">Tanaka's snailfish</name>
    <dbReference type="NCBI Taxonomy" id="230148"/>
    <lineage>
        <taxon>Eukaryota</taxon>
        <taxon>Metazoa</taxon>
        <taxon>Chordata</taxon>
        <taxon>Craniata</taxon>
        <taxon>Vertebrata</taxon>
        <taxon>Euteleostomi</taxon>
        <taxon>Actinopterygii</taxon>
        <taxon>Neopterygii</taxon>
        <taxon>Teleostei</taxon>
        <taxon>Neoteleostei</taxon>
        <taxon>Acanthomorphata</taxon>
        <taxon>Eupercaria</taxon>
        <taxon>Perciformes</taxon>
        <taxon>Cottioidei</taxon>
        <taxon>Cottales</taxon>
        <taxon>Liparidae</taxon>
        <taxon>Liparis</taxon>
    </lineage>
</organism>
<evidence type="ECO:0000313" key="3">
    <source>
        <dbReference type="Proteomes" id="UP000314294"/>
    </source>
</evidence>
<feature type="region of interest" description="Disordered" evidence="1">
    <location>
        <begin position="147"/>
        <end position="200"/>
    </location>
</feature>
<feature type="region of interest" description="Disordered" evidence="1">
    <location>
        <begin position="60"/>
        <end position="122"/>
    </location>
</feature>
<dbReference type="Proteomes" id="UP000314294">
    <property type="component" value="Unassembled WGS sequence"/>
</dbReference>
<evidence type="ECO:0000313" key="2">
    <source>
        <dbReference type="EMBL" id="TNN57510.1"/>
    </source>
</evidence>
<dbReference type="EMBL" id="SRLO01000403">
    <property type="protein sequence ID" value="TNN57510.1"/>
    <property type="molecule type" value="Genomic_DNA"/>
</dbReference>
<comment type="caution">
    <text evidence="2">The sequence shown here is derived from an EMBL/GenBank/DDBJ whole genome shotgun (WGS) entry which is preliminary data.</text>
</comment>
<feature type="compositionally biased region" description="Pro residues" evidence="1">
    <location>
        <begin position="80"/>
        <end position="89"/>
    </location>
</feature>
<reference evidence="2 3" key="1">
    <citation type="submission" date="2019-03" db="EMBL/GenBank/DDBJ databases">
        <title>First draft genome of Liparis tanakae, snailfish: a comprehensive survey of snailfish specific genes.</title>
        <authorList>
            <person name="Kim W."/>
            <person name="Song I."/>
            <person name="Jeong J.-H."/>
            <person name="Kim D."/>
            <person name="Kim S."/>
            <person name="Ryu S."/>
            <person name="Song J.Y."/>
            <person name="Lee S.K."/>
        </authorList>
    </citation>
    <scope>NUCLEOTIDE SEQUENCE [LARGE SCALE GENOMIC DNA]</scope>
    <source>
        <tissue evidence="2">Muscle</tissue>
    </source>
</reference>
<proteinExistence type="predicted"/>
<feature type="compositionally biased region" description="Basic residues" evidence="1">
    <location>
        <begin position="60"/>
        <end position="72"/>
    </location>
</feature>
<feature type="compositionally biased region" description="Basic residues" evidence="1">
    <location>
        <begin position="169"/>
        <end position="200"/>
    </location>
</feature>
<accession>A0A4Z2GW93</accession>
<sequence length="200" mass="22668">MWGGRKEAERDETEGPILRSFQQPLDIYELNSRHSAPRLAAVDVSEAPFRFAFSFAEKQHRQRQKLSSRTHKGISEGPCRPCPTAPPPVRGIAVEEGNPMQSSPTGSHESSEAATAYEKPQTPGDAAVCRLCALGDAEGENKCHKFVARVTQKKKKKKKKKKNEDKMKTKNKNKKKKKKKKKKKNKEMKNKRKTKKKSKK</sequence>
<protein>
    <submittedName>
        <fullName evidence="2">Uncharacterized protein</fullName>
    </submittedName>
</protein>
<evidence type="ECO:0000256" key="1">
    <source>
        <dbReference type="SAM" id="MobiDB-lite"/>
    </source>
</evidence>